<protein>
    <submittedName>
        <fullName evidence="1">Uncharacterized protein</fullName>
    </submittedName>
</protein>
<name>A0ABQ4YFY0_9ASTR</name>
<proteinExistence type="predicted"/>
<organism evidence="1 2">
    <name type="scientific">Tanacetum coccineum</name>
    <dbReference type="NCBI Taxonomy" id="301880"/>
    <lineage>
        <taxon>Eukaryota</taxon>
        <taxon>Viridiplantae</taxon>
        <taxon>Streptophyta</taxon>
        <taxon>Embryophyta</taxon>
        <taxon>Tracheophyta</taxon>
        <taxon>Spermatophyta</taxon>
        <taxon>Magnoliopsida</taxon>
        <taxon>eudicotyledons</taxon>
        <taxon>Gunneridae</taxon>
        <taxon>Pentapetalae</taxon>
        <taxon>asterids</taxon>
        <taxon>campanulids</taxon>
        <taxon>Asterales</taxon>
        <taxon>Asteraceae</taxon>
        <taxon>Asteroideae</taxon>
        <taxon>Anthemideae</taxon>
        <taxon>Anthemidinae</taxon>
        <taxon>Tanacetum</taxon>
    </lineage>
</organism>
<feature type="non-terminal residue" evidence="1">
    <location>
        <position position="1"/>
    </location>
</feature>
<dbReference type="EMBL" id="BQNB010010394">
    <property type="protein sequence ID" value="GJS76693.1"/>
    <property type="molecule type" value="Genomic_DNA"/>
</dbReference>
<comment type="caution">
    <text evidence="1">The sequence shown here is derived from an EMBL/GenBank/DDBJ whole genome shotgun (WGS) entry which is preliminary data.</text>
</comment>
<evidence type="ECO:0000313" key="1">
    <source>
        <dbReference type="EMBL" id="GJS76693.1"/>
    </source>
</evidence>
<keyword evidence="2" id="KW-1185">Reference proteome</keyword>
<evidence type="ECO:0000313" key="2">
    <source>
        <dbReference type="Proteomes" id="UP001151760"/>
    </source>
</evidence>
<dbReference type="Proteomes" id="UP001151760">
    <property type="component" value="Unassembled WGS sequence"/>
</dbReference>
<sequence length="145" mass="15819">CELSRFRRSDCGGVLGDRPLRHEESLFTGLALLKPHSTTAGSRSLREKDKALIPERFGDSTYLIDSIAVAEFGGRLIHELRGNFSHGRPSGSLVVQREPIDRAANEEAIKAATCLLKVNARVDIKFTLTAKLAAANDGEDAFVEL</sequence>
<reference evidence="1" key="1">
    <citation type="journal article" date="2022" name="Int. J. Mol. Sci.">
        <title>Draft Genome of Tanacetum Coccineum: Genomic Comparison of Closely Related Tanacetum-Family Plants.</title>
        <authorList>
            <person name="Yamashiro T."/>
            <person name="Shiraishi A."/>
            <person name="Nakayama K."/>
            <person name="Satake H."/>
        </authorList>
    </citation>
    <scope>NUCLEOTIDE SEQUENCE</scope>
</reference>
<accession>A0ABQ4YFY0</accession>
<gene>
    <name evidence="1" type="ORF">Tco_0726574</name>
</gene>
<reference evidence="1" key="2">
    <citation type="submission" date="2022-01" db="EMBL/GenBank/DDBJ databases">
        <authorList>
            <person name="Yamashiro T."/>
            <person name="Shiraishi A."/>
            <person name="Satake H."/>
            <person name="Nakayama K."/>
        </authorList>
    </citation>
    <scope>NUCLEOTIDE SEQUENCE</scope>
</reference>